<evidence type="ECO:0000259" key="1">
    <source>
        <dbReference type="Pfam" id="PF10000"/>
    </source>
</evidence>
<dbReference type="Pfam" id="PF10000">
    <property type="entry name" value="ACT_3"/>
    <property type="match status" value="1"/>
</dbReference>
<dbReference type="Proteomes" id="UP001187682">
    <property type="component" value="Unassembled WGS sequence"/>
</dbReference>
<comment type="caution">
    <text evidence="2">The sequence shown here is derived from an EMBL/GenBank/DDBJ whole genome shotgun (WGS) entry which is preliminary data.</text>
</comment>
<dbReference type="InterPro" id="IPR018717">
    <property type="entry name" value="DUF2241"/>
</dbReference>
<sequence>MANTAPPGETSLQILLSSLTTSLHPSTFVFATISSSAPLPPPSEIQAMFRETEGVTVVTTIEYATESGLEFVFPCRMIQLNVQSSLEAVGFMAVVATNLAAGGIATNPISGFYHDHIFVPVGKEREAVELLEEVARGAGTVRQAGL</sequence>
<gene>
    <name evidence="2" type="ORF">DNG_07400</name>
</gene>
<dbReference type="GO" id="GO:0046394">
    <property type="term" value="P:carboxylic acid biosynthetic process"/>
    <property type="evidence" value="ECO:0007669"/>
    <property type="project" value="UniProtKB-ARBA"/>
</dbReference>
<organism evidence="2 3">
    <name type="scientific">Cephalotrichum gorgonifer</name>
    <dbReference type="NCBI Taxonomy" id="2041049"/>
    <lineage>
        <taxon>Eukaryota</taxon>
        <taxon>Fungi</taxon>
        <taxon>Dikarya</taxon>
        <taxon>Ascomycota</taxon>
        <taxon>Pezizomycotina</taxon>
        <taxon>Sordariomycetes</taxon>
        <taxon>Hypocreomycetidae</taxon>
        <taxon>Microascales</taxon>
        <taxon>Microascaceae</taxon>
        <taxon>Cephalotrichum</taxon>
    </lineage>
</organism>
<dbReference type="PANTHER" id="PTHR39199">
    <property type="entry name" value="BLR5128 PROTEIN"/>
    <property type="match status" value="1"/>
</dbReference>
<feature type="domain" description="DUF2241" evidence="1">
    <location>
        <begin position="7"/>
        <end position="76"/>
    </location>
</feature>
<evidence type="ECO:0000313" key="2">
    <source>
        <dbReference type="EMBL" id="SPO04715.1"/>
    </source>
</evidence>
<accession>A0AAE8N1P7</accession>
<proteinExistence type="predicted"/>
<dbReference type="EMBL" id="ONZQ02000011">
    <property type="protein sequence ID" value="SPO04715.1"/>
    <property type="molecule type" value="Genomic_DNA"/>
</dbReference>
<reference evidence="2" key="1">
    <citation type="submission" date="2018-03" db="EMBL/GenBank/DDBJ databases">
        <authorList>
            <person name="Guldener U."/>
        </authorList>
    </citation>
    <scope>NUCLEOTIDE SEQUENCE</scope>
</reference>
<dbReference type="PANTHER" id="PTHR39199:SF1">
    <property type="entry name" value="BLR5128 PROTEIN"/>
    <property type="match status" value="1"/>
</dbReference>
<evidence type="ECO:0000313" key="3">
    <source>
        <dbReference type="Proteomes" id="UP001187682"/>
    </source>
</evidence>
<dbReference type="AlphaFoldDB" id="A0AAE8N1P7"/>
<dbReference type="Gene3D" id="3.30.2130.10">
    <property type="entry name" value="VC0802-like"/>
    <property type="match status" value="1"/>
</dbReference>
<name>A0AAE8N1P7_9PEZI</name>
<dbReference type="InterPro" id="IPR045865">
    <property type="entry name" value="ACT-like_dom_sf"/>
</dbReference>
<protein>
    <submittedName>
        <fullName evidence="2">Related to COG3602 family protein</fullName>
    </submittedName>
</protein>
<dbReference type="GO" id="GO:0006520">
    <property type="term" value="P:amino acid metabolic process"/>
    <property type="evidence" value="ECO:0007669"/>
    <property type="project" value="UniProtKB-ARBA"/>
</dbReference>
<keyword evidence="3" id="KW-1185">Reference proteome</keyword>
<dbReference type="SUPFAM" id="SSF55021">
    <property type="entry name" value="ACT-like"/>
    <property type="match status" value="2"/>
</dbReference>